<dbReference type="InterPro" id="IPR048300">
    <property type="entry name" value="TACO1_YebC-like_2nd/3rd_dom"/>
</dbReference>
<dbReference type="InterPro" id="IPR026564">
    <property type="entry name" value="Transcrip_reg_TACO1-like_dom3"/>
</dbReference>
<comment type="subcellular location">
    <subcellularLocation>
        <location evidence="1">Mitochondrion</location>
    </subcellularLocation>
</comment>
<dbReference type="GO" id="GO:0006417">
    <property type="term" value="P:regulation of translation"/>
    <property type="evidence" value="ECO:0007669"/>
    <property type="project" value="UniProtKB-KW"/>
</dbReference>
<proteinExistence type="inferred from homology"/>
<comment type="caution">
    <text evidence="12">The sequence shown here is derived from an EMBL/GenBank/DDBJ whole genome shotgun (WGS) entry which is preliminary data.</text>
</comment>
<feature type="domain" description="TACO1/YebC-like N-terminal" evidence="11">
    <location>
        <begin position="66"/>
        <end position="135"/>
    </location>
</feature>
<reference evidence="12" key="1">
    <citation type="journal article" date="2023" name="Science">
        <title>Genome structures resolve the early diversification of teleost fishes.</title>
        <authorList>
            <person name="Parey E."/>
            <person name="Louis A."/>
            <person name="Montfort J."/>
            <person name="Bouchez O."/>
            <person name="Roques C."/>
            <person name="Iampietro C."/>
            <person name="Lluch J."/>
            <person name="Castinel A."/>
            <person name="Donnadieu C."/>
            <person name="Desvignes T."/>
            <person name="Floi Bucao C."/>
            <person name="Jouanno E."/>
            <person name="Wen M."/>
            <person name="Mejri S."/>
            <person name="Dirks R."/>
            <person name="Jansen H."/>
            <person name="Henkel C."/>
            <person name="Chen W.J."/>
            <person name="Zahm M."/>
            <person name="Cabau C."/>
            <person name="Klopp C."/>
            <person name="Thompson A.W."/>
            <person name="Robinson-Rechavi M."/>
            <person name="Braasch I."/>
            <person name="Lecointre G."/>
            <person name="Bobe J."/>
            <person name="Postlethwait J.H."/>
            <person name="Berthelot C."/>
            <person name="Roest Crollius H."/>
            <person name="Guiguen Y."/>
        </authorList>
    </citation>
    <scope>NUCLEOTIDE SEQUENCE</scope>
    <source>
        <strain evidence="12">NC1722</strain>
    </source>
</reference>
<keyword evidence="3" id="KW-0810">Translation regulation</keyword>
<dbReference type="InterPro" id="IPR002876">
    <property type="entry name" value="Transcrip_reg_TACO1-like"/>
</dbReference>
<dbReference type="Pfam" id="PF01709">
    <property type="entry name" value="Transcrip_reg"/>
    <property type="match status" value="1"/>
</dbReference>
<dbReference type="Pfam" id="PF20772">
    <property type="entry name" value="TACO1_YebC_N"/>
    <property type="match status" value="1"/>
</dbReference>
<dbReference type="EMBL" id="JAINUG010000013">
    <property type="protein sequence ID" value="KAJ8414217.1"/>
    <property type="molecule type" value="Genomic_DNA"/>
</dbReference>
<comment type="similarity">
    <text evidence="2">Belongs to the TACO1 family.</text>
</comment>
<evidence type="ECO:0000256" key="6">
    <source>
        <dbReference type="ARBA" id="ARBA00023159"/>
    </source>
</evidence>
<feature type="domain" description="TACO1/YebC-like second and third" evidence="10">
    <location>
        <begin position="144"/>
        <end position="298"/>
    </location>
</feature>
<evidence type="ECO:0000256" key="1">
    <source>
        <dbReference type="ARBA" id="ARBA00004173"/>
    </source>
</evidence>
<keyword evidence="4" id="KW-0175">Coiled coil</keyword>
<dbReference type="PANTHER" id="PTHR12532:SF0">
    <property type="entry name" value="TRANSLATIONAL ACTIVATOR OF CYTOCHROME C OXIDASE 1"/>
    <property type="match status" value="1"/>
</dbReference>
<dbReference type="InterPro" id="IPR029072">
    <property type="entry name" value="YebC-like"/>
</dbReference>
<dbReference type="Gene3D" id="1.10.10.200">
    <property type="match status" value="1"/>
</dbReference>
<dbReference type="PANTHER" id="PTHR12532">
    <property type="entry name" value="TRANSLATIONAL ACTIVATOR OF CYTOCHROME C OXIDASE 1"/>
    <property type="match status" value="1"/>
</dbReference>
<dbReference type="HAMAP" id="MF_00693">
    <property type="entry name" value="Transcrip_reg_TACO1"/>
    <property type="match status" value="1"/>
</dbReference>
<protein>
    <recommendedName>
        <fullName evidence="8">Translational activator of cytochrome c oxidase 1</fullName>
    </recommendedName>
    <alternativeName>
        <fullName evidence="9">Coiled-coil domain-containing protein 44</fullName>
    </alternativeName>
</protein>
<evidence type="ECO:0000256" key="2">
    <source>
        <dbReference type="ARBA" id="ARBA00008724"/>
    </source>
</evidence>
<dbReference type="Proteomes" id="UP001221898">
    <property type="component" value="Unassembled WGS sequence"/>
</dbReference>
<evidence type="ECO:0000259" key="11">
    <source>
        <dbReference type="Pfam" id="PF20772"/>
    </source>
</evidence>
<dbReference type="GO" id="GO:0005739">
    <property type="term" value="C:mitochondrion"/>
    <property type="evidence" value="ECO:0007669"/>
    <property type="project" value="UniProtKB-SubCell"/>
</dbReference>
<organism evidence="12 13">
    <name type="scientific">Aldrovandia affinis</name>
    <dbReference type="NCBI Taxonomy" id="143900"/>
    <lineage>
        <taxon>Eukaryota</taxon>
        <taxon>Metazoa</taxon>
        <taxon>Chordata</taxon>
        <taxon>Craniata</taxon>
        <taxon>Vertebrata</taxon>
        <taxon>Euteleostomi</taxon>
        <taxon>Actinopterygii</taxon>
        <taxon>Neopterygii</taxon>
        <taxon>Teleostei</taxon>
        <taxon>Notacanthiformes</taxon>
        <taxon>Halosauridae</taxon>
        <taxon>Aldrovandia</taxon>
    </lineage>
</organism>
<keyword evidence="5" id="KW-0496">Mitochondrion</keyword>
<comment type="function">
    <text evidence="7">Acts as a translational activator of mitochondrially-encoded cytochrome c oxidase 1.</text>
</comment>
<accession>A0AAD7T5I8</accession>
<evidence type="ECO:0000256" key="9">
    <source>
        <dbReference type="ARBA" id="ARBA00075676"/>
    </source>
</evidence>
<evidence type="ECO:0000256" key="4">
    <source>
        <dbReference type="ARBA" id="ARBA00023054"/>
    </source>
</evidence>
<evidence type="ECO:0000256" key="5">
    <source>
        <dbReference type="ARBA" id="ARBA00023128"/>
    </source>
</evidence>
<keyword evidence="13" id="KW-1185">Reference proteome</keyword>
<name>A0AAD7T5I8_9TELE</name>
<dbReference type="SUPFAM" id="SSF75625">
    <property type="entry name" value="YebC-like"/>
    <property type="match status" value="1"/>
</dbReference>
<evidence type="ECO:0000256" key="8">
    <source>
        <dbReference type="ARBA" id="ARBA00073666"/>
    </source>
</evidence>
<dbReference type="FunFam" id="1.10.10.200:FF:000002">
    <property type="entry name" value="Probable transcriptional regulatory protein CLM62_37755"/>
    <property type="match status" value="1"/>
</dbReference>
<gene>
    <name evidence="12" type="ORF">AAFF_G00050870</name>
</gene>
<dbReference type="Gene3D" id="3.30.70.980">
    <property type="match status" value="2"/>
</dbReference>
<dbReference type="AlphaFoldDB" id="A0AAD7T5I8"/>
<sequence length="302" mass="32863">MAGGVVLLRGLLPRYCRMSAFGSVVLGQRICSAHPPVAVLLDQPPKWTPQPGRAIHYCSVMCAGHNKWSKVKHVKGPKDASRSRMFTKLSMMIRVAVKEGGSNPEFNVQLANLIEQCRSKNMPKASIEVAIKGAEKAKSGTYSLYEARGPGGFLLLIEVLTDNNTRAHQEIKYLLNKHGGMLCDGARHSFERKGVVLALGDGMSLDSALELAIEAGAEDVRETEDEDEKPLLQFVCEVSALHGVRSTLEGLGVPTVSAGLEFVTHNPALLHLEQLEAASRLLDVLSDCSDVIRVWDNIQAQD</sequence>
<evidence type="ECO:0000256" key="3">
    <source>
        <dbReference type="ARBA" id="ARBA00022845"/>
    </source>
</evidence>
<evidence type="ECO:0000313" key="12">
    <source>
        <dbReference type="EMBL" id="KAJ8414217.1"/>
    </source>
</evidence>
<evidence type="ECO:0000259" key="10">
    <source>
        <dbReference type="Pfam" id="PF01709"/>
    </source>
</evidence>
<evidence type="ECO:0000313" key="13">
    <source>
        <dbReference type="Proteomes" id="UP001221898"/>
    </source>
</evidence>
<evidence type="ECO:0000256" key="7">
    <source>
        <dbReference type="ARBA" id="ARBA00053642"/>
    </source>
</evidence>
<dbReference type="FunFam" id="3.30.70.980:FF:000008">
    <property type="entry name" value="Translational activator of cytochrome c oxidase 1"/>
    <property type="match status" value="1"/>
</dbReference>
<keyword evidence="6" id="KW-0010">Activator</keyword>
<dbReference type="InterPro" id="IPR049083">
    <property type="entry name" value="TACO1_YebC_N"/>
</dbReference>
<dbReference type="InterPro" id="IPR017856">
    <property type="entry name" value="Integrase-like_N"/>
</dbReference>